<evidence type="ECO:0000313" key="6">
    <source>
        <dbReference type="Proteomes" id="UP000266239"/>
    </source>
</evidence>
<dbReference type="EMBL" id="QUTB01007702">
    <property type="protein sequence ID" value="RHY44855.1"/>
    <property type="molecule type" value="Genomic_DNA"/>
</dbReference>
<dbReference type="Proteomes" id="UP000266196">
    <property type="component" value="Unassembled WGS sequence"/>
</dbReference>
<evidence type="ECO:0000313" key="4">
    <source>
        <dbReference type="EMBL" id="RHZ16844.1"/>
    </source>
</evidence>
<evidence type="ECO:0000313" key="5">
    <source>
        <dbReference type="Proteomes" id="UP000266196"/>
    </source>
</evidence>
<name>A0A397FAZ8_APHAT</name>
<evidence type="ECO:0000313" key="7">
    <source>
        <dbReference type="Proteomes" id="UP000283543"/>
    </source>
</evidence>
<evidence type="ECO:0000313" key="1">
    <source>
        <dbReference type="EMBL" id="RHY05967.1"/>
    </source>
</evidence>
<comment type="caution">
    <text evidence="4">The sequence shown here is derived from an EMBL/GenBank/DDBJ whole genome shotgun (WGS) entry which is preliminary data.</text>
</comment>
<evidence type="ECO:0000313" key="3">
    <source>
        <dbReference type="EMBL" id="RHY81042.1"/>
    </source>
</evidence>
<organism evidence="4 5">
    <name type="scientific">Aphanomyces astaci</name>
    <name type="common">Crayfish plague agent</name>
    <dbReference type="NCBI Taxonomy" id="112090"/>
    <lineage>
        <taxon>Eukaryota</taxon>
        <taxon>Sar</taxon>
        <taxon>Stramenopiles</taxon>
        <taxon>Oomycota</taxon>
        <taxon>Saprolegniomycetes</taxon>
        <taxon>Saprolegniales</taxon>
        <taxon>Verrucalvaceae</taxon>
        <taxon>Aphanomyces</taxon>
    </lineage>
</organism>
<evidence type="ECO:0000313" key="2">
    <source>
        <dbReference type="EMBL" id="RHY44855.1"/>
    </source>
</evidence>
<reference evidence="5 6" key="1">
    <citation type="submission" date="2018-08" db="EMBL/GenBank/DDBJ databases">
        <title>Aphanomyces genome sequencing and annotation.</title>
        <authorList>
            <person name="Minardi D."/>
            <person name="Oidtmann B."/>
            <person name="Van Der Giezen M."/>
            <person name="Studholme D.J."/>
        </authorList>
    </citation>
    <scope>NUCLEOTIDE SEQUENCE [LARGE SCALE GENOMIC DNA]</scope>
    <source>
        <strain evidence="4 5">197901</strain>
        <strain evidence="3 8">FDL457</strain>
        <strain evidence="2 7">Si</strain>
        <strain evidence="1 6">Yx</strain>
    </source>
</reference>
<dbReference type="EMBL" id="QUTE01009812">
    <property type="protein sequence ID" value="RHZ16844.1"/>
    <property type="molecule type" value="Genomic_DNA"/>
</dbReference>
<dbReference type="Proteomes" id="UP000283543">
    <property type="component" value="Unassembled WGS sequence"/>
</dbReference>
<dbReference type="EMBL" id="QUTA01007743">
    <property type="protein sequence ID" value="RHY05967.1"/>
    <property type="molecule type" value="Genomic_DNA"/>
</dbReference>
<dbReference type="Proteomes" id="UP000286510">
    <property type="component" value="Unassembled WGS sequence"/>
</dbReference>
<dbReference type="AlphaFoldDB" id="A0A397FAZ8"/>
<proteinExistence type="predicted"/>
<protein>
    <submittedName>
        <fullName evidence="4">Uncharacterized protein</fullName>
    </submittedName>
</protein>
<accession>A0A397FAZ8</accession>
<gene>
    <name evidence="1" type="ORF">DYB25_011450</name>
    <name evidence="3" type="ORF">DYB26_010131</name>
    <name evidence="4" type="ORF">DYB31_010933</name>
    <name evidence="2" type="ORF">DYB34_011539</name>
</gene>
<evidence type="ECO:0000313" key="8">
    <source>
        <dbReference type="Proteomes" id="UP000286510"/>
    </source>
</evidence>
<dbReference type="EMBL" id="QUTF01026955">
    <property type="protein sequence ID" value="RHY81042.1"/>
    <property type="molecule type" value="Genomic_DNA"/>
</dbReference>
<dbReference type="Proteomes" id="UP000266239">
    <property type="component" value="Unassembled WGS sequence"/>
</dbReference>
<sequence>MHYERAGDQLVGRVVAGQPLNNAKFAVLPPHFKDTNSAAVLGAIKARFPALADVTHLRGIPAHGLASLEHLSNYILDIPPTKHTIFHTAPFREPLIMVALKAELVSTTPRLQPSGIPPYIEVYRLLEVQGTSIDMIPTSIVSQVRDILDERDINNNAISPSLLRQTICSDVTGGLTACHHLARTQLLSTWLMTNPS</sequence>